<accession>A0A381YUH2</accession>
<proteinExistence type="predicted"/>
<dbReference type="EMBL" id="UINC01019086">
    <property type="protein sequence ID" value="SVA80629.1"/>
    <property type="molecule type" value="Genomic_DNA"/>
</dbReference>
<organism evidence="1">
    <name type="scientific">marine metagenome</name>
    <dbReference type="NCBI Taxonomy" id="408172"/>
    <lineage>
        <taxon>unclassified sequences</taxon>
        <taxon>metagenomes</taxon>
        <taxon>ecological metagenomes</taxon>
    </lineage>
</organism>
<evidence type="ECO:0000313" key="1">
    <source>
        <dbReference type="EMBL" id="SVA80629.1"/>
    </source>
</evidence>
<name>A0A381YUH2_9ZZZZ</name>
<reference evidence="1" key="1">
    <citation type="submission" date="2018-05" db="EMBL/GenBank/DDBJ databases">
        <authorList>
            <person name="Lanie J.A."/>
            <person name="Ng W.-L."/>
            <person name="Kazmierczak K.M."/>
            <person name="Andrzejewski T.M."/>
            <person name="Davidsen T.M."/>
            <person name="Wayne K.J."/>
            <person name="Tettelin H."/>
            <person name="Glass J.I."/>
            <person name="Rusch D."/>
            <person name="Podicherti R."/>
            <person name="Tsui H.-C.T."/>
            <person name="Winkler M.E."/>
        </authorList>
    </citation>
    <scope>NUCLEOTIDE SEQUENCE</scope>
</reference>
<sequence length="126" mass="14539">MADEFNFDDYDDNMDFGFNTVDEAEVTEYESEIKSRVADAGGVASGELESKIDKLIAIREGDETQLDVLKKEHKNDLLKVEKMIMPLLYNLMKNPEDVYIKWPNRKEIIQKQINKIVAVTRKSLPI</sequence>
<dbReference type="AlphaFoldDB" id="A0A381YUH2"/>
<gene>
    <name evidence="1" type="ORF">METZ01_LOCUS133483</name>
</gene>
<protein>
    <submittedName>
        <fullName evidence="1">Uncharacterized protein</fullName>
    </submittedName>
</protein>